<evidence type="ECO:0000256" key="9">
    <source>
        <dbReference type="ARBA" id="ARBA00023136"/>
    </source>
</evidence>
<evidence type="ECO:0000256" key="11">
    <source>
        <dbReference type="ARBA" id="ARBA00059339"/>
    </source>
</evidence>
<keyword evidence="6" id="KW-0999">Mitochondrion inner membrane</keyword>
<name>A0A9W7T303_TRIRA</name>
<dbReference type="Proteomes" id="UP001059041">
    <property type="component" value="Unassembled WGS sequence"/>
</dbReference>
<keyword evidence="8" id="KW-0496">Mitochondrion</keyword>
<protein>
    <recommendedName>
        <fullName evidence="13">ATP synthase peripheral stalk subunit F6, mitochondrial</fullName>
    </recommendedName>
    <alternativeName>
        <fullName evidence="10">ATP synthase peripheral stalk subunit F6</fullName>
    </alternativeName>
</protein>
<keyword evidence="4" id="KW-0138">CF(0)</keyword>
<keyword evidence="15" id="KW-1185">Reference proteome</keyword>
<dbReference type="SUPFAM" id="SSF111357">
    <property type="entry name" value="Mitochondrial ATP synthase coupling factor 6"/>
    <property type="match status" value="1"/>
</dbReference>
<evidence type="ECO:0000256" key="6">
    <source>
        <dbReference type="ARBA" id="ARBA00022792"/>
    </source>
</evidence>
<dbReference type="PANTHER" id="PTHR12441:SF14">
    <property type="entry name" value="ATP SYNTHASE-COUPLING FACTOR 6, MITOCHONDRIAL"/>
    <property type="match status" value="1"/>
</dbReference>
<comment type="subcellular location">
    <subcellularLocation>
        <location evidence="1">Mitochondrion inner membrane</location>
    </subcellularLocation>
</comment>
<evidence type="ECO:0000256" key="7">
    <source>
        <dbReference type="ARBA" id="ARBA00023065"/>
    </source>
</evidence>
<evidence type="ECO:0000256" key="13">
    <source>
        <dbReference type="ARBA" id="ARBA00073749"/>
    </source>
</evidence>
<dbReference type="GO" id="GO:0005743">
    <property type="term" value="C:mitochondrial inner membrane"/>
    <property type="evidence" value="ECO:0007669"/>
    <property type="project" value="UniProtKB-SubCell"/>
</dbReference>
<reference evidence="14" key="1">
    <citation type="submission" date="2021-02" db="EMBL/GenBank/DDBJ databases">
        <title>Comparative genomics reveals that relaxation of natural selection precedes convergent phenotypic evolution of cavefish.</title>
        <authorList>
            <person name="Peng Z."/>
        </authorList>
    </citation>
    <scope>NUCLEOTIDE SEQUENCE</scope>
    <source>
        <tissue evidence="14">Muscle</tissue>
    </source>
</reference>
<dbReference type="FunFam" id="1.10.246.110:FF:000001">
    <property type="entry name" value="ATP synthase-coupling factor 6, mitochondrial"/>
    <property type="match status" value="1"/>
</dbReference>
<evidence type="ECO:0000256" key="12">
    <source>
        <dbReference type="ARBA" id="ARBA00064647"/>
    </source>
</evidence>
<dbReference type="Gene3D" id="1.10.246.110">
    <property type="entry name" value="Mitochondrial ATP synthase-coupling factor 6"/>
    <property type="match status" value="1"/>
</dbReference>
<comment type="caution">
    <text evidence="14">The sequence shown here is derived from an EMBL/GenBank/DDBJ whole genome shotgun (WGS) entry which is preliminary data.</text>
</comment>
<sequence length="116" mass="12497">MAVSLLRVGRIGTLKSLLAESSVRVPVVTLSTKSGDKKSKKPSKAGLDPIQNLFLHSIRAYTTKSNAAGGLDAGPEYQKALAEEITKLQRLYGGGDLTSFPDFKFPEPKFDEVSSK</sequence>
<evidence type="ECO:0000256" key="10">
    <source>
        <dbReference type="ARBA" id="ARBA00029863"/>
    </source>
</evidence>
<keyword evidence="3" id="KW-0813">Transport</keyword>
<dbReference type="GO" id="GO:0015986">
    <property type="term" value="P:proton motive force-driven ATP synthesis"/>
    <property type="evidence" value="ECO:0007669"/>
    <property type="project" value="InterPro"/>
</dbReference>
<proteinExistence type="inferred from homology"/>
<dbReference type="GO" id="GO:0015078">
    <property type="term" value="F:proton transmembrane transporter activity"/>
    <property type="evidence" value="ECO:0007669"/>
    <property type="project" value="InterPro"/>
</dbReference>
<comment type="function">
    <text evidence="11">Subunit F6, of the mitochondrial membrane ATP synthase complex (F(1)F(0) ATP synthase or Complex V) that produces ATP from ADP in the presence of a proton gradient across the membrane which is generated by electron transport complexes of the respiratory chain. ATP synthase complex consist of a soluble F(1) head domain - the catalytic core - and a membrane F(1) domain - the membrane proton channel. These two domains are linked by a central stalk rotating inside the F(1) region and a stationary peripheral stalk. During catalysis, ATP synthesis in the catalytic domain of F(1) is coupled via a rotary mechanism of the central stalk subunits to proton translocation. In vivo, can only synthesize ATP although its ATP hydrolase activity can be activated artificially in vitro. Part of the complex F(0) domain. Part of the complex F(0) domain and the peripheric stalk, which acts as a stator to hold the catalytic alpha(3)beta(3) subcomplex and subunit a/ATP6 static relative to the rotary elements.</text>
</comment>
<dbReference type="InterPro" id="IPR036204">
    <property type="entry name" value="ATP_synth_f6_sf_mt"/>
</dbReference>
<dbReference type="InterPro" id="IPR008387">
    <property type="entry name" value="ATP_synth_f6_mt"/>
</dbReference>
<keyword evidence="5" id="KW-0375">Hydrogen ion transport</keyword>
<dbReference type="AlphaFoldDB" id="A0A9W7T303"/>
<comment type="subunit">
    <text evidence="12">Component of the ATP synthase complex composed at least of ATP5F1A/subunit alpha, ATP5F1B/subunit beta, ATP5MC1/subunit c (homooctomer), MT-ATP6/subunit a, MT-ATP8/subunit 8, ATP5ME/subunit e, ATP5MF/subunit f, ATP5MG/subunit g, ATP5MK/subunit k, ATP5MJ/subunit j, ATP5F1C/subunit gamma, ATP5F1D/subunit delta, ATP5F1E/subunit epsilon, ATP5PF/subunit F6, ATP5PB/subunit b, ATP5PD/subunit d, ATP5PO/subunit OSCP. ATP synthase complex consists of a soluble F(1) head domain (subunits alpha(3) and beta(3)) - the catalytic core - and a membrane F(0) domain - the membrane proton channel (subunits c, a, 8, e, f, g, k and j). These two domains are linked by a central stalk (subunits gamma, delta, and epsilon) rotating inside the F1 region and a stationary peripheral stalk (subunits F6, b, d, and OSCP).</text>
</comment>
<evidence type="ECO:0000256" key="8">
    <source>
        <dbReference type="ARBA" id="ARBA00023128"/>
    </source>
</evidence>
<dbReference type="Pfam" id="PF05511">
    <property type="entry name" value="ATP-synt_F6"/>
    <property type="match status" value="1"/>
</dbReference>
<organism evidence="14 15">
    <name type="scientific">Triplophysa rosa</name>
    <name type="common">Cave loach</name>
    <dbReference type="NCBI Taxonomy" id="992332"/>
    <lineage>
        <taxon>Eukaryota</taxon>
        <taxon>Metazoa</taxon>
        <taxon>Chordata</taxon>
        <taxon>Craniata</taxon>
        <taxon>Vertebrata</taxon>
        <taxon>Euteleostomi</taxon>
        <taxon>Actinopterygii</taxon>
        <taxon>Neopterygii</taxon>
        <taxon>Teleostei</taxon>
        <taxon>Ostariophysi</taxon>
        <taxon>Cypriniformes</taxon>
        <taxon>Nemacheilidae</taxon>
        <taxon>Triplophysa</taxon>
    </lineage>
</organism>
<dbReference type="EMBL" id="JAFHDT010000109">
    <property type="protein sequence ID" value="KAI7790468.1"/>
    <property type="molecule type" value="Genomic_DNA"/>
</dbReference>
<dbReference type="PANTHER" id="PTHR12441">
    <property type="entry name" value="ATP SYNTHASE COUPLING FACTOR 6, MITOCHONDRIAL"/>
    <property type="match status" value="1"/>
</dbReference>
<evidence type="ECO:0000256" key="1">
    <source>
        <dbReference type="ARBA" id="ARBA00004273"/>
    </source>
</evidence>
<keyword evidence="9" id="KW-0472">Membrane</keyword>
<evidence type="ECO:0000313" key="15">
    <source>
        <dbReference type="Proteomes" id="UP001059041"/>
    </source>
</evidence>
<comment type="similarity">
    <text evidence="2">Belongs to the eukaryotic ATPase subunit F6 family.</text>
</comment>
<evidence type="ECO:0000256" key="4">
    <source>
        <dbReference type="ARBA" id="ARBA00022547"/>
    </source>
</evidence>
<evidence type="ECO:0000256" key="2">
    <source>
        <dbReference type="ARBA" id="ARBA00007346"/>
    </source>
</evidence>
<keyword evidence="7" id="KW-0406">Ion transport</keyword>
<evidence type="ECO:0000256" key="3">
    <source>
        <dbReference type="ARBA" id="ARBA00022448"/>
    </source>
</evidence>
<accession>A0A9W7T303</accession>
<dbReference type="GO" id="GO:0045259">
    <property type="term" value="C:proton-transporting ATP synthase complex"/>
    <property type="evidence" value="ECO:0007669"/>
    <property type="project" value="UniProtKB-KW"/>
</dbReference>
<evidence type="ECO:0000256" key="5">
    <source>
        <dbReference type="ARBA" id="ARBA00022781"/>
    </source>
</evidence>
<gene>
    <name evidence="14" type="ORF">IRJ41_004871</name>
</gene>
<evidence type="ECO:0000313" key="14">
    <source>
        <dbReference type="EMBL" id="KAI7790468.1"/>
    </source>
</evidence>